<feature type="compositionally biased region" description="Polar residues" evidence="3">
    <location>
        <begin position="301"/>
        <end position="310"/>
    </location>
</feature>
<dbReference type="SUPFAM" id="SSF48452">
    <property type="entry name" value="TPR-like"/>
    <property type="match status" value="1"/>
</dbReference>
<comment type="caution">
    <text evidence="6">The sequence shown here is derived from an EMBL/GenBank/DDBJ whole genome shotgun (WGS) entry which is preliminary data.</text>
</comment>
<dbReference type="GO" id="GO:0009190">
    <property type="term" value="P:cyclic nucleotide biosynthetic process"/>
    <property type="evidence" value="ECO:0007669"/>
    <property type="project" value="InterPro"/>
</dbReference>
<dbReference type="Gene3D" id="1.25.40.10">
    <property type="entry name" value="Tetratricopeptide repeat domain"/>
    <property type="match status" value="1"/>
</dbReference>
<evidence type="ECO:0000256" key="2">
    <source>
        <dbReference type="ARBA" id="ARBA00022840"/>
    </source>
</evidence>
<feature type="region of interest" description="Disordered" evidence="3">
    <location>
        <begin position="237"/>
        <end position="346"/>
    </location>
</feature>
<dbReference type="Proteomes" id="UP001054902">
    <property type="component" value="Unassembled WGS sequence"/>
</dbReference>
<keyword evidence="2" id="KW-0067">ATP-binding</keyword>
<evidence type="ECO:0000313" key="7">
    <source>
        <dbReference type="Proteomes" id="UP001054902"/>
    </source>
</evidence>
<dbReference type="InterPro" id="IPR001736">
    <property type="entry name" value="PLipase_D/transphosphatidylase"/>
</dbReference>
<feature type="compositionally biased region" description="Low complexity" evidence="3">
    <location>
        <begin position="321"/>
        <end position="342"/>
    </location>
</feature>
<dbReference type="GO" id="GO:0005737">
    <property type="term" value="C:cytoplasm"/>
    <property type="evidence" value="ECO:0007669"/>
    <property type="project" value="TreeGrafter"/>
</dbReference>
<feature type="compositionally biased region" description="Low complexity" evidence="3">
    <location>
        <begin position="273"/>
        <end position="283"/>
    </location>
</feature>
<dbReference type="Pfam" id="PF13191">
    <property type="entry name" value="AAA_16"/>
    <property type="match status" value="1"/>
</dbReference>
<dbReference type="GO" id="GO:0005524">
    <property type="term" value="F:ATP binding"/>
    <property type="evidence" value="ECO:0007669"/>
    <property type="project" value="UniProtKB-KW"/>
</dbReference>
<evidence type="ECO:0000256" key="1">
    <source>
        <dbReference type="ARBA" id="ARBA00022741"/>
    </source>
</evidence>
<evidence type="ECO:0000256" key="3">
    <source>
        <dbReference type="SAM" id="MobiDB-lite"/>
    </source>
</evidence>
<feature type="region of interest" description="Disordered" evidence="3">
    <location>
        <begin position="1"/>
        <end position="94"/>
    </location>
</feature>
<feature type="domain" description="PLD phosphodiesterase" evidence="4">
    <location>
        <begin position="607"/>
        <end position="635"/>
    </location>
</feature>
<dbReference type="CDD" id="cd07302">
    <property type="entry name" value="CHD"/>
    <property type="match status" value="2"/>
</dbReference>
<dbReference type="Gene3D" id="3.30.70.1230">
    <property type="entry name" value="Nucleotide cyclase"/>
    <property type="match status" value="2"/>
</dbReference>
<dbReference type="SUPFAM" id="SSF55073">
    <property type="entry name" value="Nucleotide cyclase"/>
    <property type="match status" value="2"/>
</dbReference>
<reference evidence="6 7" key="1">
    <citation type="journal article" date="2021" name="Sci. Rep.">
        <title>The genome of the diatom Chaetoceros tenuissimus carries an ancient integrated fragment of an extant virus.</title>
        <authorList>
            <person name="Hongo Y."/>
            <person name="Kimura K."/>
            <person name="Takaki Y."/>
            <person name="Yoshida Y."/>
            <person name="Baba S."/>
            <person name="Kobayashi G."/>
            <person name="Nagasaki K."/>
            <person name="Hano T."/>
            <person name="Tomaru Y."/>
        </authorList>
    </citation>
    <scope>NUCLEOTIDE SEQUENCE [LARGE SCALE GENOMIC DNA]</scope>
    <source>
        <strain evidence="6 7">NIES-3715</strain>
    </source>
</reference>
<dbReference type="GO" id="GO:0004016">
    <property type="term" value="F:adenylate cyclase activity"/>
    <property type="evidence" value="ECO:0007669"/>
    <property type="project" value="TreeGrafter"/>
</dbReference>
<feature type="compositionally biased region" description="Polar residues" evidence="3">
    <location>
        <begin position="1"/>
        <end position="13"/>
    </location>
</feature>
<dbReference type="PROSITE" id="PS50035">
    <property type="entry name" value="PLD"/>
    <property type="match status" value="1"/>
</dbReference>
<protein>
    <recommendedName>
        <fullName evidence="8">Adenylate cyclase</fullName>
    </recommendedName>
</protein>
<dbReference type="EMBL" id="BLLK01000069">
    <property type="protein sequence ID" value="GFH59567.1"/>
    <property type="molecule type" value="Genomic_DNA"/>
</dbReference>
<dbReference type="PANTHER" id="PTHR16305:SF28">
    <property type="entry name" value="GUANYLATE CYCLASE DOMAIN-CONTAINING PROTEIN"/>
    <property type="match status" value="1"/>
</dbReference>
<feature type="compositionally biased region" description="Basic and acidic residues" evidence="3">
    <location>
        <begin position="237"/>
        <end position="246"/>
    </location>
</feature>
<dbReference type="InterPro" id="IPR001054">
    <property type="entry name" value="A/G_cyclase"/>
</dbReference>
<dbReference type="PROSITE" id="PS50125">
    <property type="entry name" value="GUANYLATE_CYCLASE_2"/>
    <property type="match status" value="2"/>
</dbReference>
<dbReference type="SUPFAM" id="SSF52540">
    <property type="entry name" value="P-loop containing nucleoside triphosphate hydrolases"/>
    <property type="match status" value="1"/>
</dbReference>
<keyword evidence="1" id="KW-0547">Nucleotide-binding</keyword>
<keyword evidence="7" id="KW-1185">Reference proteome</keyword>
<dbReference type="Gene3D" id="3.40.50.300">
    <property type="entry name" value="P-loop containing nucleotide triphosphate hydrolases"/>
    <property type="match status" value="1"/>
</dbReference>
<proteinExistence type="predicted"/>
<feature type="domain" description="Guanylate cyclase" evidence="5">
    <location>
        <begin position="174"/>
        <end position="227"/>
    </location>
</feature>
<dbReference type="PANTHER" id="PTHR16305">
    <property type="entry name" value="TESTICULAR SOLUBLE ADENYLYL CYCLASE"/>
    <property type="match status" value="1"/>
</dbReference>
<dbReference type="InterPro" id="IPR027417">
    <property type="entry name" value="P-loop_NTPase"/>
</dbReference>
<evidence type="ECO:0008006" key="8">
    <source>
        <dbReference type="Google" id="ProtNLM"/>
    </source>
</evidence>
<dbReference type="InterPro" id="IPR029787">
    <property type="entry name" value="Nucleotide_cyclase"/>
</dbReference>
<feature type="domain" description="Guanylate cyclase" evidence="5">
    <location>
        <begin position="569"/>
        <end position="699"/>
    </location>
</feature>
<evidence type="ECO:0000259" key="4">
    <source>
        <dbReference type="PROSITE" id="PS50035"/>
    </source>
</evidence>
<accession>A0AAD3HD84</accession>
<evidence type="ECO:0000259" key="5">
    <source>
        <dbReference type="PROSITE" id="PS50125"/>
    </source>
</evidence>
<organism evidence="6 7">
    <name type="scientific">Chaetoceros tenuissimus</name>
    <dbReference type="NCBI Taxonomy" id="426638"/>
    <lineage>
        <taxon>Eukaryota</taxon>
        <taxon>Sar</taxon>
        <taxon>Stramenopiles</taxon>
        <taxon>Ochrophyta</taxon>
        <taxon>Bacillariophyta</taxon>
        <taxon>Coscinodiscophyceae</taxon>
        <taxon>Chaetocerotophycidae</taxon>
        <taxon>Chaetocerotales</taxon>
        <taxon>Chaetocerotaceae</taxon>
        <taxon>Chaetoceros</taxon>
    </lineage>
</organism>
<feature type="compositionally biased region" description="Low complexity" evidence="3">
    <location>
        <begin position="72"/>
        <end position="83"/>
    </location>
</feature>
<feature type="compositionally biased region" description="Polar residues" evidence="3">
    <location>
        <begin position="33"/>
        <end position="53"/>
    </location>
</feature>
<dbReference type="InterPro" id="IPR011990">
    <property type="entry name" value="TPR-like_helical_dom_sf"/>
</dbReference>
<evidence type="ECO:0000313" key="6">
    <source>
        <dbReference type="EMBL" id="GFH59567.1"/>
    </source>
</evidence>
<gene>
    <name evidence="6" type="ORF">CTEN210_16043</name>
</gene>
<dbReference type="Pfam" id="PF00211">
    <property type="entry name" value="Guanylate_cyc"/>
    <property type="match status" value="1"/>
</dbReference>
<dbReference type="GO" id="GO:0035556">
    <property type="term" value="P:intracellular signal transduction"/>
    <property type="evidence" value="ECO:0007669"/>
    <property type="project" value="InterPro"/>
</dbReference>
<name>A0AAD3HD84_9STRA</name>
<feature type="compositionally biased region" description="Basic and acidic residues" evidence="3">
    <location>
        <begin position="284"/>
        <end position="298"/>
    </location>
</feature>
<sequence>MPQSQSLLNSNLCRMNKESNQDMTAIEADPQEATRSQTFTTDSSSLSSANMLQEETRENPGPMATSPRRRSSLVSKKSDGSSLTPSHTSNSDTRARMMAAFMSGGTRASITIGSSLMNQASRKLSIKKLSMHVPTCVLKKLTKDMIKSQNIEDGEEKHEAGSHCEENVEVYQGALLFVDMSGFTKLSQALEVEELSKTINEYFEAIVGEIIRHGGDVLKFAGDAIFAEWRAEAIPDKKKNSKEGNGIRKGVKRGMGTATTRKVDSRASGAPVSSRNRSTTRSSIRPESKITQRTELKKSRSSVAPSTNATRGLYGKRDSTRSSTSNSARSTSRHSPSSSIASDLSNTSQTAMNMEDCVHAAACCGAAIVNKCADYPVYEASGLRHSIGAQGALIATLNVHCGIGAGEMAGVHVGDDILRKEYLIIGEPIDQVAEACDTAQLGEIRISGEALKYLNKGQPYKNQLELEKGEKSKLIASRKTMYFNKKRKSVWSLDGRIRKPLTPKPLKFEIPFDEMKPATLKHFHHILSSYVHPVIKAEDLPTDMLAASQRSLLVNDETITADAELRTVFTLFVMPKMEAKLSSDPEKNRELFKKLNDIMNAVNSILESYKGHLRQYIVDDKGIVLIGTFGLRGATFTNMVAERALPTCRIIHGLLEDELDVECQVGGTLGKVYCGVVGGVKRHEYAVLGPSVNLAARLMANKQNPGVLVDDAVRRKAKGTNFITFPPVKAKGYADLVPVFKPLTAKEARWGRVNPKFVGRRKETKMICNLAMSITKTNAKSNVVFVWGESGSGKSAFVVHAIHEARKLLIAEQKSVTITRNATSEGDALVPFSLLRHIFRDILSEAPTNMTDDASYQSYGNYSKGSMSTFDIQSTGVLQRLVEICDEMGAPRGFLEIVGQHLLGDNKGKVTKLEKAPEMDEIIEFMAKVFIRSTDHAEGVILALDDVQWMDSLSWKVVHRILETSKNVLIVCGSRPKESHPLSMTDECWGKLTGEYAEKKLFREITIAELNEDDIREMAALSFGCNPNEVDDNFCEDVFSHSGGMPFFTSEILDNCVKEKRCSTLTNGKVGWTDEQNCEEALQFANVEELFLLKVDHLSDLSRRCVQFGAVLGLSFMQSEAIDMSVRALKINEDDMEDHSQLIRFALREAVDANILYECHNDAETVVDDSASGRFVDIAGSDENDHADFAFGDVEYSFVHDTWRRVITSSLLNSYIRDLHKYAAKGLEEISGRQQFTPFRTQCKIFSHWRDADNTVNASRMALEVGQSFKMLGMIPQGIEIYTETINMWKKYDPPEGTERIAGFSPEVLESLDLENITGLVKVQTALGQAIGSIYKGDLSKSAQAFRDALEILRISPASTEIVDRAFIFPIYSGMFFLLKYGALCAPEETVQTELDLVEKFVLETKKHGDPVHYGRALAMQGETCHRLGKFEEAIQSNLKLKEVYDIDRDSEKVVASYASDRCAQNFGCTANCYMRLGQVDKALELCDYIEYEMMPKMNPKNIHNSAVMTFPIIWILKDNGQVDRAKDVLHKFVQDPFDIHIGKDGSTPFLPAFKPYKICLEVASYMEGNLESFDDTYYDWALDIDNLKLNPKTDIGIGNFGRSVMSASAETCLRLSKLVPQEEIEKRKTYIRNGLEISKIALSTCDGSSDGMKIHTPYAQVKPVYDELQILAEELGV</sequence>
<dbReference type="InterPro" id="IPR041664">
    <property type="entry name" value="AAA_16"/>
</dbReference>